<keyword evidence="2 5" id="KW-0808">Transferase</keyword>
<dbReference type="InterPro" id="IPR020617">
    <property type="entry name" value="Thiolase_C"/>
</dbReference>
<dbReference type="GO" id="GO:0003985">
    <property type="term" value="F:acetyl-CoA C-acetyltransferase activity"/>
    <property type="evidence" value="ECO:0007669"/>
    <property type="project" value="TreeGrafter"/>
</dbReference>
<gene>
    <name evidence="8" type="ORF">AWB67_04640</name>
</gene>
<dbReference type="InterPro" id="IPR020610">
    <property type="entry name" value="Thiolase_AS"/>
</dbReference>
<evidence type="ECO:0000259" key="6">
    <source>
        <dbReference type="Pfam" id="PF00108"/>
    </source>
</evidence>
<dbReference type="GO" id="GO:0006635">
    <property type="term" value="P:fatty acid beta-oxidation"/>
    <property type="evidence" value="ECO:0007669"/>
    <property type="project" value="TreeGrafter"/>
</dbReference>
<reference evidence="8" key="1">
    <citation type="submission" date="2016-01" db="EMBL/GenBank/DDBJ databases">
        <authorList>
            <person name="Peeters C."/>
        </authorList>
    </citation>
    <scope>NUCLEOTIDE SEQUENCE [LARGE SCALE GENOMIC DNA]</scope>
    <source>
        <strain evidence="8">LMG 22937</strain>
    </source>
</reference>
<dbReference type="NCBIfam" id="TIGR01930">
    <property type="entry name" value="AcCoA-C-Actrans"/>
    <property type="match status" value="1"/>
</dbReference>
<dbReference type="InterPro" id="IPR020616">
    <property type="entry name" value="Thiolase_N"/>
</dbReference>
<comment type="caution">
    <text evidence="8">The sequence shown here is derived from an EMBL/GenBank/DDBJ whole genome shotgun (WGS) entry which is preliminary data.</text>
</comment>
<organism evidence="8 9">
    <name type="scientific">Caballeronia terrestris</name>
    <dbReference type="NCBI Taxonomy" id="1226301"/>
    <lineage>
        <taxon>Bacteria</taxon>
        <taxon>Pseudomonadati</taxon>
        <taxon>Pseudomonadota</taxon>
        <taxon>Betaproteobacteria</taxon>
        <taxon>Burkholderiales</taxon>
        <taxon>Burkholderiaceae</taxon>
        <taxon>Caballeronia</taxon>
    </lineage>
</organism>
<comment type="similarity">
    <text evidence="1 5">Belongs to the thiolase-like superfamily. Thiolase family.</text>
</comment>
<dbReference type="CDD" id="cd00751">
    <property type="entry name" value="thiolase"/>
    <property type="match status" value="1"/>
</dbReference>
<dbReference type="InterPro" id="IPR002155">
    <property type="entry name" value="Thiolase"/>
</dbReference>
<evidence type="ECO:0000256" key="4">
    <source>
        <dbReference type="PIRSR" id="PIRSR000429-1"/>
    </source>
</evidence>
<dbReference type="PROSITE" id="PS00098">
    <property type="entry name" value="THIOLASE_1"/>
    <property type="match status" value="1"/>
</dbReference>
<dbReference type="InterPro" id="IPR016039">
    <property type="entry name" value="Thiolase-like"/>
</dbReference>
<dbReference type="NCBIfam" id="NF042999">
    <property type="entry name" value="bketothiol_BktB"/>
    <property type="match status" value="1"/>
</dbReference>
<dbReference type="Gene3D" id="3.40.47.10">
    <property type="match status" value="2"/>
</dbReference>
<feature type="domain" description="Thiolase N-terminal" evidence="6">
    <location>
        <begin position="5"/>
        <end position="264"/>
    </location>
</feature>
<dbReference type="EMBL" id="FCOL02000032">
    <property type="protein sequence ID" value="SAL74667.1"/>
    <property type="molecule type" value="Genomic_DNA"/>
</dbReference>
<evidence type="ECO:0000256" key="3">
    <source>
        <dbReference type="ARBA" id="ARBA00023315"/>
    </source>
</evidence>
<dbReference type="PANTHER" id="PTHR18919">
    <property type="entry name" value="ACETYL-COA C-ACYLTRANSFERASE"/>
    <property type="match status" value="1"/>
</dbReference>
<protein>
    <submittedName>
        <fullName evidence="8">Beta-ketothiolase</fullName>
    </submittedName>
</protein>
<sequence length="394" mass="40988">MQRDVVVVSGVRTAIGDFGGALKDIAPTDLGARVVREALSRANVSGEDVGHVVFGNVVHTEPKDMYLARVAALNGGVAQHAPALTVNRLCGSGLQAIVSAAQSILLGDADIAIGGGAESMSRAPYIMPSARFGQRMGDARVIDMMLGALNDPFDKIHMGVTAENVAGKYGITREAQDALALESHRRAANAIKEGYFKDQILPITIASKKGDTVFDQDEHVRPNATIDDFSKLKAVFAKENGTVTAGNASGINDAAAAVVLMERSVAEKRGAKPLARLVAYAHAGVDPKFMGIGPVPASKKALERAGLTVADLDVIEANEAFAAQACAVTNELQLDPSKVNPNGSGISLGHPIGATGALITVKALYELQRIGGRYALVTMCIGGGQGIAAIFERV</sequence>
<dbReference type="Proteomes" id="UP000054925">
    <property type="component" value="Unassembled WGS sequence"/>
</dbReference>
<feature type="active site" description="Proton acceptor" evidence="4">
    <location>
        <position position="350"/>
    </location>
</feature>
<dbReference type="InterPro" id="IPR020615">
    <property type="entry name" value="Thiolase_acyl_enz_int_AS"/>
</dbReference>
<proteinExistence type="inferred from homology"/>
<dbReference type="NCBIfam" id="NF006552">
    <property type="entry name" value="PRK09051.1"/>
    <property type="match status" value="1"/>
</dbReference>
<dbReference type="PROSITE" id="PS00099">
    <property type="entry name" value="THIOLASE_3"/>
    <property type="match status" value="1"/>
</dbReference>
<evidence type="ECO:0000256" key="2">
    <source>
        <dbReference type="ARBA" id="ARBA00022679"/>
    </source>
</evidence>
<keyword evidence="3 5" id="KW-0012">Acyltransferase</keyword>
<dbReference type="OrthoDB" id="6139495at2"/>
<dbReference type="PANTHER" id="PTHR18919:SF107">
    <property type="entry name" value="ACETYL-COA ACETYLTRANSFERASE, CYTOSOLIC"/>
    <property type="match status" value="1"/>
</dbReference>
<dbReference type="Pfam" id="PF02803">
    <property type="entry name" value="Thiolase_C"/>
    <property type="match status" value="1"/>
</dbReference>
<dbReference type="FunFam" id="3.40.47.10:FF:000010">
    <property type="entry name" value="Acetyl-CoA acetyltransferase (Thiolase)"/>
    <property type="match status" value="1"/>
</dbReference>
<feature type="domain" description="Thiolase C-terminal" evidence="7">
    <location>
        <begin position="272"/>
        <end position="393"/>
    </location>
</feature>
<name>A0A158K0I3_9BURK</name>
<dbReference type="InterPro" id="IPR053528">
    <property type="entry name" value="Thiolase-like_BktB"/>
</dbReference>
<feature type="active site" description="Proton acceptor" evidence="4">
    <location>
        <position position="380"/>
    </location>
</feature>
<evidence type="ECO:0000313" key="9">
    <source>
        <dbReference type="Proteomes" id="UP000054925"/>
    </source>
</evidence>
<evidence type="ECO:0000256" key="1">
    <source>
        <dbReference type="ARBA" id="ARBA00010982"/>
    </source>
</evidence>
<evidence type="ECO:0000256" key="5">
    <source>
        <dbReference type="RuleBase" id="RU003557"/>
    </source>
</evidence>
<dbReference type="Pfam" id="PF00108">
    <property type="entry name" value="Thiolase_N"/>
    <property type="match status" value="1"/>
</dbReference>
<dbReference type="PIRSF" id="PIRSF000429">
    <property type="entry name" value="Ac-CoA_Ac_transf"/>
    <property type="match status" value="1"/>
</dbReference>
<dbReference type="RefSeq" id="WP_087658526.1">
    <property type="nucleotide sequence ID" value="NZ_FCOL02000032.1"/>
</dbReference>
<feature type="active site" description="Acyl-thioester intermediate" evidence="4">
    <location>
        <position position="90"/>
    </location>
</feature>
<evidence type="ECO:0000313" key="8">
    <source>
        <dbReference type="EMBL" id="SAL74667.1"/>
    </source>
</evidence>
<accession>A0A158K0I3</accession>
<dbReference type="SUPFAM" id="SSF53901">
    <property type="entry name" value="Thiolase-like"/>
    <property type="match status" value="2"/>
</dbReference>
<keyword evidence="9" id="KW-1185">Reference proteome</keyword>
<evidence type="ECO:0000259" key="7">
    <source>
        <dbReference type="Pfam" id="PF02803"/>
    </source>
</evidence>
<dbReference type="AlphaFoldDB" id="A0A158K0I3"/>